<reference evidence="3" key="1">
    <citation type="submission" date="2018-06" db="EMBL/GenBank/DDBJ databases">
        <title>Description of Blautia argi sp. nov., a new anaerobic isolated from dog feces.</title>
        <authorList>
            <person name="Chang Y.-H."/>
            <person name="Paek J."/>
            <person name="Shin Y."/>
        </authorList>
    </citation>
    <scope>NUCLEOTIDE SEQUENCE [LARGE SCALE GENOMIC DNA]</scope>
    <source>
        <strain evidence="3">KCTC 15426</strain>
    </source>
</reference>
<evidence type="ECO:0000313" key="2">
    <source>
        <dbReference type="EMBL" id="AWY97202.1"/>
    </source>
</evidence>
<dbReference type="AlphaFoldDB" id="A0A2Z4U849"/>
<evidence type="ECO:0000256" key="1">
    <source>
        <dbReference type="SAM" id="Coils"/>
    </source>
</evidence>
<sequence>MDTELLNEICKRVQEKLKEAQAKANTTEEEKEALPSLLVLTEDHGTICHETLEHTELAGYYCMECAMLTDYQCCMKDYEGVVLYTLSNEALGKVAHGILDNGFTRLLGQALLEGKKIYAAREGIELYRYANTAPKAFYQRLEENLQLLTDSGMVIAPHEHMADLILHGAGKEEKQESKQECSENTCESRECGGSLACEPVKEAVKDPEPELKEAALDKKIITEKDMIALGNQRIKRVLIQEKAILSDLAKEYAKKHKMLIERREISSGKREQRL</sequence>
<protein>
    <recommendedName>
        <fullName evidence="4">Ethanolamine utilization protein</fullName>
    </recommendedName>
</protein>
<dbReference type="Proteomes" id="UP000250003">
    <property type="component" value="Chromosome"/>
</dbReference>
<dbReference type="KEGG" id="blau:DQQ01_02470"/>
<keyword evidence="3" id="KW-1185">Reference proteome</keyword>
<keyword evidence="1" id="KW-0175">Coiled coil</keyword>
<accession>A0A2Z4U849</accession>
<organism evidence="2 3">
    <name type="scientific">Blautia argi</name>
    <dbReference type="NCBI Taxonomy" id="1912897"/>
    <lineage>
        <taxon>Bacteria</taxon>
        <taxon>Bacillati</taxon>
        <taxon>Bacillota</taxon>
        <taxon>Clostridia</taxon>
        <taxon>Lachnospirales</taxon>
        <taxon>Lachnospiraceae</taxon>
        <taxon>Blautia</taxon>
    </lineage>
</organism>
<proteinExistence type="predicted"/>
<dbReference type="EMBL" id="CP030280">
    <property type="protein sequence ID" value="AWY97202.1"/>
    <property type="molecule type" value="Genomic_DNA"/>
</dbReference>
<evidence type="ECO:0000313" key="3">
    <source>
        <dbReference type="Proteomes" id="UP000250003"/>
    </source>
</evidence>
<dbReference type="OrthoDB" id="2066004at2"/>
<name>A0A2Z4U849_9FIRM</name>
<feature type="coiled-coil region" evidence="1">
    <location>
        <begin position="3"/>
        <end position="30"/>
    </location>
</feature>
<gene>
    <name evidence="2" type="ORF">DQQ01_02470</name>
</gene>
<dbReference type="RefSeq" id="WP_111918134.1">
    <property type="nucleotide sequence ID" value="NZ_CAUWHR010000003.1"/>
</dbReference>
<evidence type="ECO:0008006" key="4">
    <source>
        <dbReference type="Google" id="ProtNLM"/>
    </source>
</evidence>